<accession>A0A915TXJ3</accession>
<feature type="region of interest" description="Disordered" evidence="1">
    <location>
        <begin position="1"/>
        <end position="88"/>
    </location>
</feature>
<dbReference type="Proteomes" id="UP001063350">
    <property type="component" value="Chromosome"/>
</dbReference>
<keyword evidence="3" id="KW-1185">Reference proteome</keyword>
<evidence type="ECO:0000256" key="1">
    <source>
        <dbReference type="SAM" id="MobiDB-lite"/>
    </source>
</evidence>
<proteinExistence type="predicted"/>
<dbReference type="EMBL" id="AP024233">
    <property type="protein sequence ID" value="BCO07808.1"/>
    <property type="molecule type" value="Genomic_DNA"/>
</dbReference>
<feature type="compositionally biased region" description="Basic and acidic residues" evidence="1">
    <location>
        <begin position="13"/>
        <end position="24"/>
    </location>
</feature>
<organism evidence="2 3">
    <name type="scientific">Desulfolithobacter dissulfuricans</name>
    <dbReference type="NCBI Taxonomy" id="2795293"/>
    <lineage>
        <taxon>Bacteria</taxon>
        <taxon>Pseudomonadati</taxon>
        <taxon>Thermodesulfobacteriota</taxon>
        <taxon>Desulfobulbia</taxon>
        <taxon>Desulfobulbales</taxon>
        <taxon>Desulfobulbaceae</taxon>
        <taxon>Desulfolithobacter</taxon>
    </lineage>
</organism>
<reference evidence="2" key="1">
    <citation type="submission" date="2020-12" db="EMBL/GenBank/DDBJ databases">
        <title>Desulfobium dissulfuricans gen. nov., sp. nov., a novel mesophilic, sulfate-reducing bacterium isolated from a deep-sea hydrothermal vent.</title>
        <authorList>
            <person name="Hashimoto Y."/>
            <person name="Tame A."/>
            <person name="Sawayama S."/>
            <person name="Miyazaki J."/>
            <person name="Takai K."/>
            <person name="Nakagawa S."/>
        </authorList>
    </citation>
    <scope>NUCLEOTIDE SEQUENCE</scope>
    <source>
        <strain evidence="2">GF1</strain>
    </source>
</reference>
<protein>
    <submittedName>
        <fullName evidence="2">Uncharacterized protein</fullName>
    </submittedName>
</protein>
<dbReference type="KEGG" id="ddu:GF1_01840"/>
<evidence type="ECO:0000313" key="3">
    <source>
        <dbReference type="Proteomes" id="UP001063350"/>
    </source>
</evidence>
<evidence type="ECO:0000313" key="2">
    <source>
        <dbReference type="EMBL" id="BCO07808.1"/>
    </source>
</evidence>
<name>A0A915TXJ3_9BACT</name>
<sequence>MEKLLPVVLGGGELERGGEIDKKGPGQSGIGDTRGQDHLDPDHQQFLAGDPAATGQDPVEKGGQQGGDEQDVEGGQREMAASQGVAWW</sequence>
<dbReference type="AlphaFoldDB" id="A0A915TXJ3"/>
<feature type="compositionally biased region" description="Basic and acidic residues" evidence="1">
    <location>
        <begin position="34"/>
        <end position="43"/>
    </location>
</feature>
<gene>
    <name evidence="2" type="ORF">GF1_01840</name>
</gene>